<evidence type="ECO:0000313" key="3">
    <source>
        <dbReference type="Proteomes" id="UP001148786"/>
    </source>
</evidence>
<feature type="compositionally biased region" description="Polar residues" evidence="1">
    <location>
        <begin position="1"/>
        <end position="24"/>
    </location>
</feature>
<evidence type="ECO:0000313" key="2">
    <source>
        <dbReference type="EMBL" id="KAJ3508568.1"/>
    </source>
</evidence>
<proteinExistence type="predicted"/>
<reference evidence="2" key="1">
    <citation type="submission" date="2022-07" db="EMBL/GenBank/DDBJ databases">
        <title>Genome Sequence of Agrocybe chaxingu.</title>
        <authorList>
            <person name="Buettner E."/>
        </authorList>
    </citation>
    <scope>NUCLEOTIDE SEQUENCE</scope>
    <source>
        <strain evidence="2">MP-N11</strain>
    </source>
</reference>
<dbReference type="AlphaFoldDB" id="A0A9W8MVD4"/>
<sequence>MTSRARSRTFSGATPLSTQHSVKTPQVVYDAPVEGPTSSFNCGVEPRGARTTAGISPETTSRQPSGGSLAERPSPRHARARQKQSPAPIRSARPGRRWSPVKKSGLRNVYPPPSEPEPFEADKNHRSPSGKSRKSHPYGNTSPLGNRAPNTRRRSSGSSRSRSRSRAAGATRVPSPTPSEASTKCSADADLESIPSEATRQRVFECVKKCYYQGAEGMASDLFDRGTDTIPEVMETSDVLFRVLKYLRNVSIPSTYRDAKTTTNLVALLRFTQFWKKDGLWVVEARLIGSTGVDAHKGASLAVLMARLFVGRVLTGLDVFYCLKFLLNHEPHHNRLCAIHVMVSHLNYRIGKKKYWANFQLFATKLSAVINEWGASSEDHFLVQDIIGRLNHMHEMAGIKKSLKGLSGTT</sequence>
<accession>A0A9W8MVD4</accession>
<feature type="compositionally biased region" description="Polar residues" evidence="1">
    <location>
        <begin position="53"/>
        <end position="66"/>
    </location>
</feature>
<protein>
    <submittedName>
        <fullName evidence="2">Uncharacterized protein</fullName>
    </submittedName>
</protein>
<dbReference type="Proteomes" id="UP001148786">
    <property type="component" value="Unassembled WGS sequence"/>
</dbReference>
<name>A0A9W8MVD4_9AGAR</name>
<gene>
    <name evidence="2" type="ORF">NLJ89_g5684</name>
</gene>
<comment type="caution">
    <text evidence="2">The sequence shown here is derived from an EMBL/GenBank/DDBJ whole genome shotgun (WGS) entry which is preliminary data.</text>
</comment>
<organism evidence="2 3">
    <name type="scientific">Agrocybe chaxingu</name>
    <dbReference type="NCBI Taxonomy" id="84603"/>
    <lineage>
        <taxon>Eukaryota</taxon>
        <taxon>Fungi</taxon>
        <taxon>Dikarya</taxon>
        <taxon>Basidiomycota</taxon>
        <taxon>Agaricomycotina</taxon>
        <taxon>Agaricomycetes</taxon>
        <taxon>Agaricomycetidae</taxon>
        <taxon>Agaricales</taxon>
        <taxon>Agaricineae</taxon>
        <taxon>Strophariaceae</taxon>
        <taxon>Agrocybe</taxon>
    </lineage>
</organism>
<feature type="compositionally biased region" description="Basic residues" evidence="1">
    <location>
        <begin position="150"/>
        <end position="165"/>
    </location>
</feature>
<feature type="region of interest" description="Disordered" evidence="1">
    <location>
        <begin position="1"/>
        <end position="192"/>
    </location>
</feature>
<dbReference type="OrthoDB" id="10356943at2759"/>
<feature type="compositionally biased region" description="Basic residues" evidence="1">
    <location>
        <begin position="126"/>
        <end position="136"/>
    </location>
</feature>
<evidence type="ECO:0000256" key="1">
    <source>
        <dbReference type="SAM" id="MobiDB-lite"/>
    </source>
</evidence>
<keyword evidence="3" id="KW-1185">Reference proteome</keyword>
<dbReference type="EMBL" id="JANKHO010000550">
    <property type="protein sequence ID" value="KAJ3508568.1"/>
    <property type="molecule type" value="Genomic_DNA"/>
</dbReference>